<evidence type="ECO:0000259" key="1">
    <source>
        <dbReference type="PROSITE" id="PS50943"/>
    </source>
</evidence>
<protein>
    <recommendedName>
        <fullName evidence="1">HTH cro/C1-type domain-containing protein</fullName>
    </recommendedName>
</protein>
<dbReference type="Proteomes" id="UP000076512">
    <property type="component" value="Unassembled WGS sequence"/>
</dbReference>
<feature type="domain" description="HTH cro/C1-type" evidence="1">
    <location>
        <begin position="50"/>
        <end position="85"/>
    </location>
</feature>
<dbReference type="Gene3D" id="1.10.260.40">
    <property type="entry name" value="lambda repressor-like DNA-binding domains"/>
    <property type="match status" value="1"/>
</dbReference>
<name>A0A164NGX7_9NOCA</name>
<comment type="caution">
    <text evidence="2">The sequence shown here is derived from an EMBL/GenBank/DDBJ whole genome shotgun (WGS) entry which is preliminary data.</text>
</comment>
<dbReference type="InterPro" id="IPR001387">
    <property type="entry name" value="Cro/C1-type_HTH"/>
</dbReference>
<dbReference type="InterPro" id="IPR010982">
    <property type="entry name" value="Lambda_DNA-bd_dom_sf"/>
</dbReference>
<dbReference type="OrthoDB" id="2679623at2"/>
<keyword evidence="3" id="KW-1185">Reference proteome</keyword>
<gene>
    <name evidence="2" type="ORF">AWN90_25005</name>
</gene>
<evidence type="ECO:0000313" key="3">
    <source>
        <dbReference type="Proteomes" id="UP000076512"/>
    </source>
</evidence>
<dbReference type="EMBL" id="LWGR01000005">
    <property type="protein sequence ID" value="KZM74352.1"/>
    <property type="molecule type" value="Genomic_DNA"/>
</dbReference>
<sequence length="160" mass="17902">MRKGAGGSRRGGGLFAEKLNYLFSTVSPSEGREYSNEQVASAITADGVPISQSYIWQLRKGIKDNPTLKHVQALADFFGVPPAYFFDEKVTDQVDRRLAELKAEQRRLAEIAESSDAQMMALRAGELSRKRRQQVMDLLDVVYRLEQAERGDTSFGPTSR</sequence>
<dbReference type="CDD" id="cd00093">
    <property type="entry name" value="HTH_XRE"/>
    <property type="match status" value="1"/>
</dbReference>
<dbReference type="Pfam" id="PF01381">
    <property type="entry name" value="HTH_3"/>
    <property type="match status" value="1"/>
</dbReference>
<dbReference type="GO" id="GO:0003677">
    <property type="term" value="F:DNA binding"/>
    <property type="evidence" value="ECO:0007669"/>
    <property type="project" value="InterPro"/>
</dbReference>
<dbReference type="PROSITE" id="PS50943">
    <property type="entry name" value="HTH_CROC1"/>
    <property type="match status" value="1"/>
</dbReference>
<dbReference type="SUPFAM" id="SSF47413">
    <property type="entry name" value="lambda repressor-like DNA-binding domains"/>
    <property type="match status" value="1"/>
</dbReference>
<dbReference type="STRING" id="455432.AWN90_25005"/>
<reference evidence="2 3" key="1">
    <citation type="submission" date="2016-04" db="EMBL/GenBank/DDBJ databases">
        <authorList>
            <person name="Evans L.H."/>
            <person name="Alamgir A."/>
            <person name="Owens N."/>
            <person name="Weber N.D."/>
            <person name="Virtaneva K."/>
            <person name="Barbian K."/>
            <person name="Babar A."/>
            <person name="Rosenke K."/>
        </authorList>
    </citation>
    <scope>NUCLEOTIDE SEQUENCE [LARGE SCALE GENOMIC DNA]</scope>
    <source>
        <strain evidence="2 3">IFM 0406</strain>
    </source>
</reference>
<evidence type="ECO:0000313" key="2">
    <source>
        <dbReference type="EMBL" id="KZM74352.1"/>
    </source>
</evidence>
<accession>A0A164NGX7</accession>
<dbReference type="RefSeq" id="WP_067587654.1">
    <property type="nucleotide sequence ID" value="NZ_JABMCZ010000005.1"/>
</dbReference>
<organism evidence="2 3">
    <name type="scientific">Nocardia terpenica</name>
    <dbReference type="NCBI Taxonomy" id="455432"/>
    <lineage>
        <taxon>Bacteria</taxon>
        <taxon>Bacillati</taxon>
        <taxon>Actinomycetota</taxon>
        <taxon>Actinomycetes</taxon>
        <taxon>Mycobacteriales</taxon>
        <taxon>Nocardiaceae</taxon>
        <taxon>Nocardia</taxon>
    </lineage>
</organism>
<dbReference type="AlphaFoldDB" id="A0A164NGX7"/>
<proteinExistence type="predicted"/>